<dbReference type="Pfam" id="PF00042">
    <property type="entry name" value="Globin"/>
    <property type="match status" value="1"/>
</dbReference>
<keyword evidence="1" id="KW-0349">Heme</keyword>
<sequence length="155" mass="18161">LQLTWSNDFDFLYQLGANIYTYIFEANPQAKSLFPFIKKYGENWKECREFRGQALKFAQILSLAIKQLYSIDQLVPLLHEIGVKHCKYAYRGFEPEHWDVFLDAMEQALSDHINCLETVENSRKSAAVAAWRTLSLFIITHMKKGFHDGFKRGYK</sequence>
<name>A0A0N4V3Z3_ENTVE</name>
<keyword evidence="1" id="KW-0479">Metal-binding</keyword>
<organism evidence="3">
    <name type="scientific">Enterobius vermicularis</name>
    <name type="common">Human pinworm</name>
    <dbReference type="NCBI Taxonomy" id="51028"/>
    <lineage>
        <taxon>Eukaryota</taxon>
        <taxon>Metazoa</taxon>
        <taxon>Ecdysozoa</taxon>
        <taxon>Nematoda</taxon>
        <taxon>Chromadorea</taxon>
        <taxon>Rhabditida</taxon>
        <taxon>Spirurina</taxon>
        <taxon>Oxyuridomorpha</taxon>
        <taxon>Oxyuroidea</taxon>
        <taxon>Oxyuridae</taxon>
        <taxon>Enterobius</taxon>
    </lineage>
</organism>
<evidence type="ECO:0000259" key="2">
    <source>
        <dbReference type="PROSITE" id="PS01033"/>
    </source>
</evidence>
<dbReference type="AlphaFoldDB" id="A0A0N4V3Z3"/>
<evidence type="ECO:0000313" key="3">
    <source>
        <dbReference type="WBParaSite" id="EVEC_0000479801-mRNA-1"/>
    </source>
</evidence>
<dbReference type="PANTHER" id="PTHR47768">
    <property type="entry name" value="GLOBIN RELATED-RELATED"/>
    <property type="match status" value="1"/>
</dbReference>
<dbReference type="InterPro" id="IPR053341">
    <property type="entry name" value="Oxidative_stress_globin-like"/>
</dbReference>
<dbReference type="Gene3D" id="1.10.490.10">
    <property type="entry name" value="Globins"/>
    <property type="match status" value="1"/>
</dbReference>
<comment type="similarity">
    <text evidence="1">Belongs to the globin family.</text>
</comment>
<dbReference type="InterPro" id="IPR012292">
    <property type="entry name" value="Globin/Proto"/>
</dbReference>
<dbReference type="SUPFAM" id="SSF46458">
    <property type="entry name" value="Globin-like"/>
    <property type="match status" value="1"/>
</dbReference>
<dbReference type="CDD" id="cd01040">
    <property type="entry name" value="Mb-like"/>
    <property type="match status" value="1"/>
</dbReference>
<keyword evidence="1" id="KW-0561">Oxygen transport</keyword>
<dbReference type="GO" id="GO:0020037">
    <property type="term" value="F:heme binding"/>
    <property type="evidence" value="ECO:0007669"/>
    <property type="project" value="InterPro"/>
</dbReference>
<accession>A0A0N4V3Z3</accession>
<reference evidence="3" key="1">
    <citation type="submission" date="2017-02" db="UniProtKB">
        <authorList>
            <consortium name="WormBaseParasite"/>
        </authorList>
    </citation>
    <scope>IDENTIFICATION</scope>
</reference>
<dbReference type="InterPro" id="IPR044399">
    <property type="entry name" value="Mb-like_M"/>
</dbReference>
<proteinExistence type="inferred from homology"/>
<dbReference type="PROSITE" id="PS01033">
    <property type="entry name" value="GLOBIN"/>
    <property type="match status" value="1"/>
</dbReference>
<dbReference type="WBParaSite" id="EVEC_0000479801-mRNA-1">
    <property type="protein sequence ID" value="EVEC_0000479801-mRNA-1"/>
    <property type="gene ID" value="EVEC_0000479801"/>
</dbReference>
<keyword evidence="1" id="KW-0408">Iron</keyword>
<dbReference type="GO" id="GO:0019825">
    <property type="term" value="F:oxygen binding"/>
    <property type="evidence" value="ECO:0007669"/>
    <property type="project" value="InterPro"/>
</dbReference>
<dbReference type="InterPro" id="IPR000971">
    <property type="entry name" value="Globin"/>
</dbReference>
<dbReference type="InterPro" id="IPR009050">
    <property type="entry name" value="Globin-like_sf"/>
</dbReference>
<keyword evidence="1" id="KW-0813">Transport</keyword>
<evidence type="ECO:0000256" key="1">
    <source>
        <dbReference type="RuleBase" id="RU000356"/>
    </source>
</evidence>
<feature type="domain" description="Globin" evidence="2">
    <location>
        <begin position="1"/>
        <end position="147"/>
    </location>
</feature>
<protein>
    <submittedName>
        <fullName evidence="3">GLOBIN domain-containing protein</fullName>
    </submittedName>
</protein>
<dbReference type="PANTHER" id="PTHR47768:SF1">
    <property type="entry name" value="GLOBIN FAMILY PROFILE DOMAIN-CONTAINING PROTEIN"/>
    <property type="match status" value="1"/>
</dbReference>
<dbReference type="GO" id="GO:0005344">
    <property type="term" value="F:oxygen carrier activity"/>
    <property type="evidence" value="ECO:0007669"/>
    <property type="project" value="UniProtKB-KW"/>
</dbReference>